<organism evidence="2 3">
    <name type="scientific">Silvimonas terrae</name>
    <dbReference type="NCBI Taxonomy" id="300266"/>
    <lineage>
        <taxon>Bacteria</taxon>
        <taxon>Pseudomonadati</taxon>
        <taxon>Pseudomonadota</taxon>
        <taxon>Betaproteobacteria</taxon>
        <taxon>Neisseriales</taxon>
        <taxon>Chitinibacteraceae</taxon>
        <taxon>Silvimonas</taxon>
    </lineage>
</organism>
<dbReference type="InterPro" id="IPR051606">
    <property type="entry name" value="Polyketide_Oxido-like"/>
</dbReference>
<dbReference type="InterPro" id="IPR036291">
    <property type="entry name" value="NAD(P)-bd_dom_sf"/>
</dbReference>
<dbReference type="EMBL" id="JACHHN010000001">
    <property type="protein sequence ID" value="MBB5189881.1"/>
    <property type="molecule type" value="Genomic_DNA"/>
</dbReference>
<proteinExistence type="predicted"/>
<evidence type="ECO:0000259" key="1">
    <source>
        <dbReference type="Pfam" id="PF13460"/>
    </source>
</evidence>
<dbReference type="CDD" id="cd05244">
    <property type="entry name" value="BVR-B_like_SDR_a"/>
    <property type="match status" value="1"/>
</dbReference>
<sequence length="214" mass="22368">MNIALIGATGFIGSALLQEALQRGHKVTALVRDTSKLSAHANLTAVAVDVNDAATLANALKGSDAVISALSGHTQGNDAMRAYFVAGYHSILAATKTAGIKRILVVGGAGSLEIAPGVQLVDTPNFPDAYKQSALGARDVLNLLREETALDWTLLSPAEMIKPGARTGQFRLGGDQLVADANGNSEISVADYAVAMLDEAEQGKHIQRRFTLAY</sequence>
<dbReference type="PANTHER" id="PTHR43355">
    <property type="entry name" value="FLAVIN REDUCTASE (NADPH)"/>
    <property type="match status" value="1"/>
</dbReference>
<dbReference type="AlphaFoldDB" id="A0A840RC60"/>
<dbReference type="InterPro" id="IPR016040">
    <property type="entry name" value="NAD(P)-bd_dom"/>
</dbReference>
<dbReference type="SUPFAM" id="SSF51735">
    <property type="entry name" value="NAD(P)-binding Rossmann-fold domains"/>
    <property type="match status" value="1"/>
</dbReference>
<dbReference type="GO" id="GO:0016646">
    <property type="term" value="F:oxidoreductase activity, acting on the CH-NH group of donors, NAD or NADP as acceptor"/>
    <property type="evidence" value="ECO:0007669"/>
    <property type="project" value="TreeGrafter"/>
</dbReference>
<gene>
    <name evidence="2" type="ORF">HNQ50_000591</name>
</gene>
<dbReference type="Pfam" id="PF13460">
    <property type="entry name" value="NAD_binding_10"/>
    <property type="match status" value="1"/>
</dbReference>
<comment type="caution">
    <text evidence="2">The sequence shown here is derived from an EMBL/GenBank/DDBJ whole genome shotgun (WGS) entry which is preliminary data.</text>
</comment>
<evidence type="ECO:0000313" key="2">
    <source>
        <dbReference type="EMBL" id="MBB5189881.1"/>
    </source>
</evidence>
<evidence type="ECO:0000313" key="3">
    <source>
        <dbReference type="Proteomes" id="UP000543030"/>
    </source>
</evidence>
<reference evidence="2 3" key="1">
    <citation type="submission" date="2020-08" db="EMBL/GenBank/DDBJ databases">
        <title>Genomic Encyclopedia of Type Strains, Phase IV (KMG-IV): sequencing the most valuable type-strain genomes for metagenomic binning, comparative biology and taxonomic classification.</title>
        <authorList>
            <person name="Goeker M."/>
        </authorList>
    </citation>
    <scope>NUCLEOTIDE SEQUENCE [LARGE SCALE GENOMIC DNA]</scope>
    <source>
        <strain evidence="2 3">DSM 18233</strain>
    </source>
</reference>
<keyword evidence="3" id="KW-1185">Reference proteome</keyword>
<dbReference type="PANTHER" id="PTHR43355:SF2">
    <property type="entry name" value="FLAVIN REDUCTASE (NADPH)"/>
    <property type="match status" value="1"/>
</dbReference>
<dbReference type="Proteomes" id="UP000543030">
    <property type="component" value="Unassembled WGS sequence"/>
</dbReference>
<protein>
    <recommendedName>
        <fullName evidence="1">NAD(P)-binding domain-containing protein</fullName>
    </recommendedName>
</protein>
<feature type="domain" description="NAD(P)-binding" evidence="1">
    <location>
        <begin position="7"/>
        <end position="199"/>
    </location>
</feature>
<accession>A0A840RC60</accession>
<dbReference type="RefSeq" id="WP_184097359.1">
    <property type="nucleotide sequence ID" value="NZ_JACHHN010000001.1"/>
</dbReference>
<dbReference type="Gene3D" id="3.40.50.720">
    <property type="entry name" value="NAD(P)-binding Rossmann-like Domain"/>
    <property type="match status" value="1"/>
</dbReference>
<name>A0A840RC60_9NEIS</name>